<gene>
    <name evidence="1" type="ORF">GSM42_14590</name>
</gene>
<proteinExistence type="predicted"/>
<protein>
    <submittedName>
        <fullName evidence="1">Uncharacterized protein</fullName>
    </submittedName>
</protein>
<keyword evidence="2" id="KW-1185">Reference proteome</keyword>
<dbReference type="RefSeq" id="WP_160802276.1">
    <property type="nucleotide sequence ID" value="NZ_WUUL01000010.1"/>
</dbReference>
<dbReference type="Gene3D" id="3.40.50.150">
    <property type="entry name" value="Vaccinia Virus protein VP39"/>
    <property type="match status" value="1"/>
</dbReference>
<dbReference type="AlphaFoldDB" id="A0A6I4VV99"/>
<sequence>MIHVVGSGTILSYSSTYIGGDIDHQILDVAKDNLMDTYAEVIHWDARELAFADTSIDKIVKNLHLEGKFHSGEKQTKSTDQS</sequence>
<evidence type="ECO:0000313" key="2">
    <source>
        <dbReference type="Proteomes" id="UP000430692"/>
    </source>
</evidence>
<comment type="caution">
    <text evidence="1">The sequence shown here is derived from an EMBL/GenBank/DDBJ whole genome shotgun (WGS) entry which is preliminary data.</text>
</comment>
<dbReference type="Proteomes" id="UP000430692">
    <property type="component" value="Unassembled WGS sequence"/>
</dbReference>
<evidence type="ECO:0000313" key="1">
    <source>
        <dbReference type="EMBL" id="MXQ54923.1"/>
    </source>
</evidence>
<organism evidence="1 2">
    <name type="scientific">Shimazuella alba</name>
    <dbReference type="NCBI Taxonomy" id="2690964"/>
    <lineage>
        <taxon>Bacteria</taxon>
        <taxon>Bacillati</taxon>
        <taxon>Bacillota</taxon>
        <taxon>Bacilli</taxon>
        <taxon>Bacillales</taxon>
        <taxon>Thermoactinomycetaceae</taxon>
        <taxon>Shimazuella</taxon>
    </lineage>
</organism>
<accession>A0A6I4VV99</accession>
<dbReference type="InterPro" id="IPR029063">
    <property type="entry name" value="SAM-dependent_MTases_sf"/>
</dbReference>
<name>A0A6I4VV99_9BACL</name>
<reference evidence="1 2" key="1">
    <citation type="submission" date="2019-12" db="EMBL/GenBank/DDBJ databases">
        <title>Whole-genome analyses of novel actinobacteria.</title>
        <authorList>
            <person name="Sahin N."/>
            <person name="Saygin H."/>
        </authorList>
    </citation>
    <scope>NUCLEOTIDE SEQUENCE [LARGE SCALE GENOMIC DNA]</scope>
    <source>
        <strain evidence="1 2">KC615</strain>
    </source>
</reference>
<dbReference type="SUPFAM" id="SSF53335">
    <property type="entry name" value="S-adenosyl-L-methionine-dependent methyltransferases"/>
    <property type="match status" value="1"/>
</dbReference>
<dbReference type="EMBL" id="WUUL01000010">
    <property type="protein sequence ID" value="MXQ54923.1"/>
    <property type="molecule type" value="Genomic_DNA"/>
</dbReference>